<keyword evidence="2" id="KW-0106">Calcium</keyword>
<feature type="domain" description="EF-hand" evidence="3">
    <location>
        <begin position="147"/>
        <end position="178"/>
    </location>
</feature>
<dbReference type="SUPFAM" id="SSF47473">
    <property type="entry name" value="EF-hand"/>
    <property type="match status" value="1"/>
</dbReference>
<dbReference type="PANTHER" id="PTHR23048:SF0">
    <property type="entry name" value="CALMODULIN LIKE 3"/>
    <property type="match status" value="1"/>
</dbReference>
<reference evidence="4" key="1">
    <citation type="submission" date="2020-08" db="EMBL/GenBank/DDBJ databases">
        <title>Genome sequencing and assembly of the red palm weevil Rhynchophorus ferrugineus.</title>
        <authorList>
            <person name="Dias G.B."/>
            <person name="Bergman C.M."/>
            <person name="Manee M."/>
        </authorList>
    </citation>
    <scope>NUCLEOTIDE SEQUENCE</scope>
    <source>
        <strain evidence="4">AA-2017</strain>
        <tissue evidence="4">Whole larva</tissue>
    </source>
</reference>
<dbReference type="InterPro" id="IPR018247">
    <property type="entry name" value="EF_Hand_1_Ca_BS"/>
</dbReference>
<dbReference type="SMART" id="SM00054">
    <property type="entry name" value="EFh"/>
    <property type="match status" value="4"/>
</dbReference>
<dbReference type="CDD" id="cd00051">
    <property type="entry name" value="EFh"/>
    <property type="match status" value="2"/>
</dbReference>
<feature type="domain" description="EF-hand" evidence="3">
    <location>
        <begin position="33"/>
        <end position="68"/>
    </location>
</feature>
<feature type="domain" description="EF-hand" evidence="3">
    <location>
        <begin position="69"/>
        <end position="104"/>
    </location>
</feature>
<dbReference type="InterPro" id="IPR002048">
    <property type="entry name" value="EF_hand_dom"/>
</dbReference>
<dbReference type="PROSITE" id="PS50222">
    <property type="entry name" value="EF_HAND_2"/>
    <property type="match status" value="4"/>
</dbReference>
<dbReference type="FunFam" id="1.10.238.10:FF:000001">
    <property type="entry name" value="Calmodulin 1"/>
    <property type="match status" value="1"/>
</dbReference>
<evidence type="ECO:0000313" key="4">
    <source>
        <dbReference type="EMBL" id="KAF7277940.1"/>
    </source>
</evidence>
<protein>
    <recommendedName>
        <fullName evidence="3">EF-hand domain-containing protein</fullName>
    </recommendedName>
</protein>
<dbReference type="OrthoDB" id="26525at2759"/>
<dbReference type="InterPro" id="IPR011992">
    <property type="entry name" value="EF-hand-dom_pair"/>
</dbReference>
<evidence type="ECO:0000256" key="1">
    <source>
        <dbReference type="ARBA" id="ARBA00022737"/>
    </source>
</evidence>
<dbReference type="Proteomes" id="UP000625711">
    <property type="component" value="Unassembled WGS sequence"/>
</dbReference>
<feature type="domain" description="EF-hand" evidence="3">
    <location>
        <begin position="111"/>
        <end position="146"/>
    </location>
</feature>
<dbReference type="GO" id="GO:0016460">
    <property type="term" value="C:myosin II complex"/>
    <property type="evidence" value="ECO:0007669"/>
    <property type="project" value="TreeGrafter"/>
</dbReference>
<dbReference type="InterPro" id="IPR050230">
    <property type="entry name" value="CALM/Myosin/TropC-like"/>
</dbReference>
<evidence type="ECO:0000256" key="2">
    <source>
        <dbReference type="ARBA" id="ARBA00022837"/>
    </source>
</evidence>
<proteinExistence type="predicted"/>
<dbReference type="EMBL" id="JAACXV010000411">
    <property type="protein sequence ID" value="KAF7277940.1"/>
    <property type="molecule type" value="Genomic_DNA"/>
</dbReference>
<evidence type="ECO:0000259" key="3">
    <source>
        <dbReference type="PROSITE" id="PS50222"/>
    </source>
</evidence>
<keyword evidence="5" id="KW-1185">Reference proteome</keyword>
<name>A0A834IBE9_RHYFE</name>
<comment type="caution">
    <text evidence="4">The sequence shown here is derived from an EMBL/GenBank/DDBJ whole genome shotgun (WGS) entry which is preliminary data.</text>
</comment>
<dbReference type="AlphaFoldDB" id="A0A834IBE9"/>
<accession>A0A834IBE9</accession>
<keyword evidence="1" id="KW-0677">Repeat</keyword>
<gene>
    <name evidence="4" type="ORF">GWI33_009056</name>
</gene>
<organism evidence="4 5">
    <name type="scientific">Rhynchophorus ferrugineus</name>
    <name type="common">Red palm weevil</name>
    <name type="synonym">Curculio ferrugineus</name>
    <dbReference type="NCBI Taxonomy" id="354439"/>
    <lineage>
        <taxon>Eukaryota</taxon>
        <taxon>Metazoa</taxon>
        <taxon>Ecdysozoa</taxon>
        <taxon>Arthropoda</taxon>
        <taxon>Hexapoda</taxon>
        <taxon>Insecta</taxon>
        <taxon>Pterygota</taxon>
        <taxon>Neoptera</taxon>
        <taxon>Endopterygota</taxon>
        <taxon>Coleoptera</taxon>
        <taxon>Polyphaga</taxon>
        <taxon>Cucujiformia</taxon>
        <taxon>Curculionidae</taxon>
        <taxon>Dryophthorinae</taxon>
        <taxon>Rhynchophorus</taxon>
    </lineage>
</organism>
<evidence type="ECO:0000313" key="5">
    <source>
        <dbReference type="Proteomes" id="UP000625711"/>
    </source>
</evidence>
<dbReference type="PROSITE" id="PS00018">
    <property type="entry name" value="EF_HAND_1"/>
    <property type="match status" value="2"/>
</dbReference>
<sequence>MSAARKLSLQKVMSFVESFDESGVVNMDDLDREQLSMLKSTFDAFDVDKKGFISTDMIGTILDMLGTQLIGDELESVICEIDEDGNGEVNFEEFANLAARFLIEDDEDTDAIQMELKGAFRLYDREGNGFITIEVLREILRELDENLSEDDLDNMVEEIDTDGSGTVDWEEFKAVMIG</sequence>
<dbReference type="Gene3D" id="1.10.238.10">
    <property type="entry name" value="EF-hand"/>
    <property type="match status" value="2"/>
</dbReference>
<dbReference type="PANTHER" id="PTHR23048">
    <property type="entry name" value="MYOSIN LIGHT CHAIN 1, 3"/>
    <property type="match status" value="1"/>
</dbReference>
<dbReference type="GO" id="GO:0005509">
    <property type="term" value="F:calcium ion binding"/>
    <property type="evidence" value="ECO:0007669"/>
    <property type="project" value="InterPro"/>
</dbReference>
<dbReference type="Pfam" id="PF13499">
    <property type="entry name" value="EF-hand_7"/>
    <property type="match status" value="2"/>
</dbReference>